<protein>
    <submittedName>
        <fullName evidence="1">Carboxymuconolactone decarboxylase family protein</fullName>
    </submittedName>
</protein>
<name>A0ABP7UN64_9BACT</name>
<dbReference type="PANTHER" id="PTHR35446">
    <property type="entry name" value="SI:CH211-175M2.5"/>
    <property type="match status" value="1"/>
</dbReference>
<organism evidence="1 2">
    <name type="scientific">Hymenobacter glaciei</name>
    <dbReference type="NCBI Taxonomy" id="877209"/>
    <lineage>
        <taxon>Bacteria</taxon>
        <taxon>Pseudomonadati</taxon>
        <taxon>Bacteroidota</taxon>
        <taxon>Cytophagia</taxon>
        <taxon>Cytophagales</taxon>
        <taxon>Hymenobacteraceae</taxon>
        <taxon>Hymenobacter</taxon>
    </lineage>
</organism>
<dbReference type="InterPro" id="IPR029032">
    <property type="entry name" value="AhpD-like"/>
</dbReference>
<evidence type="ECO:0000313" key="1">
    <source>
        <dbReference type="EMBL" id="GAA4048172.1"/>
    </source>
</evidence>
<dbReference type="Gene3D" id="1.20.1290.10">
    <property type="entry name" value="AhpD-like"/>
    <property type="match status" value="1"/>
</dbReference>
<gene>
    <name evidence="1" type="ORF">GCM10022409_38210</name>
</gene>
<accession>A0ABP7UN64</accession>
<dbReference type="Proteomes" id="UP001501469">
    <property type="component" value="Unassembled WGS sequence"/>
</dbReference>
<dbReference type="EMBL" id="BAABDK010000029">
    <property type="protein sequence ID" value="GAA4048172.1"/>
    <property type="molecule type" value="Genomic_DNA"/>
</dbReference>
<sequence length="196" mass="21848">MQRPLFTYHTPDTAPEKSQEALQRVLNKFGIIPNQDKILAVAPSIYEAYNHSFDLFLGKSSLSLLEGQIVIMTASFENNSPYCMAVHTWGMEMTKVPQDVIDSLRNGEPIKDSKLEALRSFTKDLLVCHGHVDESAIAAFIDAGYTQQNIVEVIGGLSAKMISNYINILAKTELDEVMKPYQWTHPDKVKAEGTTA</sequence>
<dbReference type="SUPFAM" id="SSF69118">
    <property type="entry name" value="AhpD-like"/>
    <property type="match status" value="1"/>
</dbReference>
<dbReference type="PANTHER" id="PTHR35446:SF3">
    <property type="entry name" value="CMD DOMAIN-CONTAINING PROTEIN"/>
    <property type="match status" value="1"/>
</dbReference>
<reference evidence="2" key="1">
    <citation type="journal article" date="2019" name="Int. J. Syst. Evol. Microbiol.">
        <title>The Global Catalogue of Microorganisms (GCM) 10K type strain sequencing project: providing services to taxonomists for standard genome sequencing and annotation.</title>
        <authorList>
            <consortium name="The Broad Institute Genomics Platform"/>
            <consortium name="The Broad Institute Genome Sequencing Center for Infectious Disease"/>
            <person name="Wu L."/>
            <person name="Ma J."/>
        </authorList>
    </citation>
    <scope>NUCLEOTIDE SEQUENCE [LARGE SCALE GENOMIC DNA]</scope>
    <source>
        <strain evidence="2">JCM 17225</strain>
    </source>
</reference>
<evidence type="ECO:0000313" key="2">
    <source>
        <dbReference type="Proteomes" id="UP001501469"/>
    </source>
</evidence>
<comment type="caution">
    <text evidence="1">The sequence shown here is derived from an EMBL/GenBank/DDBJ whole genome shotgun (WGS) entry which is preliminary data.</text>
</comment>
<dbReference type="RefSeq" id="WP_345057730.1">
    <property type="nucleotide sequence ID" value="NZ_BAABDK010000029.1"/>
</dbReference>
<keyword evidence="2" id="KW-1185">Reference proteome</keyword>
<proteinExistence type="predicted"/>